<keyword evidence="2" id="KW-1185">Reference proteome</keyword>
<evidence type="ECO:0000313" key="2">
    <source>
        <dbReference type="Proteomes" id="UP000604825"/>
    </source>
</evidence>
<proteinExistence type="predicted"/>
<name>A0A811SKZ5_9POAL</name>
<organism evidence="1 2">
    <name type="scientific">Miscanthus lutarioriparius</name>
    <dbReference type="NCBI Taxonomy" id="422564"/>
    <lineage>
        <taxon>Eukaryota</taxon>
        <taxon>Viridiplantae</taxon>
        <taxon>Streptophyta</taxon>
        <taxon>Embryophyta</taxon>
        <taxon>Tracheophyta</taxon>
        <taxon>Spermatophyta</taxon>
        <taxon>Magnoliopsida</taxon>
        <taxon>Liliopsida</taxon>
        <taxon>Poales</taxon>
        <taxon>Poaceae</taxon>
        <taxon>PACMAD clade</taxon>
        <taxon>Panicoideae</taxon>
        <taxon>Andropogonodae</taxon>
        <taxon>Andropogoneae</taxon>
        <taxon>Saccharinae</taxon>
        <taxon>Miscanthus</taxon>
    </lineage>
</organism>
<dbReference type="EMBL" id="CAJGYO010000257">
    <property type="protein sequence ID" value="CAD6341626.1"/>
    <property type="molecule type" value="Genomic_DNA"/>
</dbReference>
<sequence>MKTEEHKMKKERWEKDMMLEHRRIEMEEQRLQWEQEQEIMFCDVTTMDDDQRAYVLAKRAKIAKAMSASVGETASGESGV</sequence>
<reference evidence="1" key="1">
    <citation type="submission" date="2020-10" db="EMBL/GenBank/DDBJ databases">
        <authorList>
            <person name="Han B."/>
            <person name="Lu T."/>
            <person name="Zhao Q."/>
            <person name="Huang X."/>
            <person name="Zhao Y."/>
        </authorList>
    </citation>
    <scope>NUCLEOTIDE SEQUENCE</scope>
</reference>
<accession>A0A811SKZ5</accession>
<gene>
    <name evidence="1" type="ORF">NCGR_LOCUS65724</name>
</gene>
<dbReference type="AlphaFoldDB" id="A0A811SKZ5"/>
<dbReference type="OrthoDB" id="686919at2759"/>
<dbReference type="Proteomes" id="UP000604825">
    <property type="component" value="Unassembled WGS sequence"/>
</dbReference>
<protein>
    <recommendedName>
        <fullName evidence="3">No apical meristem-associated C-terminal domain-containing protein</fullName>
    </recommendedName>
</protein>
<evidence type="ECO:0008006" key="3">
    <source>
        <dbReference type="Google" id="ProtNLM"/>
    </source>
</evidence>
<comment type="caution">
    <text evidence="1">The sequence shown here is derived from an EMBL/GenBank/DDBJ whole genome shotgun (WGS) entry which is preliminary data.</text>
</comment>
<evidence type="ECO:0000313" key="1">
    <source>
        <dbReference type="EMBL" id="CAD6341626.1"/>
    </source>
</evidence>